<evidence type="ECO:0000313" key="3">
    <source>
        <dbReference type="Proteomes" id="UP000616114"/>
    </source>
</evidence>
<organism evidence="2 3">
    <name type="scientific">Sediminivirga luteola</name>
    <dbReference type="NCBI Taxonomy" id="1774748"/>
    <lineage>
        <taxon>Bacteria</taxon>
        <taxon>Bacillati</taxon>
        <taxon>Actinomycetota</taxon>
        <taxon>Actinomycetes</taxon>
        <taxon>Micrococcales</taxon>
        <taxon>Brevibacteriaceae</taxon>
        <taxon>Sediminivirga</taxon>
    </lineage>
</organism>
<name>A0A8J2XLW8_9MICO</name>
<reference evidence="2" key="1">
    <citation type="journal article" date="2014" name="Int. J. Syst. Evol. Microbiol.">
        <title>Complete genome sequence of Corynebacterium casei LMG S-19264T (=DSM 44701T), isolated from a smear-ripened cheese.</title>
        <authorList>
            <consortium name="US DOE Joint Genome Institute (JGI-PGF)"/>
            <person name="Walter F."/>
            <person name="Albersmeier A."/>
            <person name="Kalinowski J."/>
            <person name="Ruckert C."/>
        </authorList>
    </citation>
    <scope>NUCLEOTIDE SEQUENCE</scope>
    <source>
        <strain evidence="2">CGMCC 1.12785</strain>
    </source>
</reference>
<gene>
    <name evidence="2" type="ORF">GCM10011333_31790</name>
</gene>
<proteinExistence type="predicted"/>
<protein>
    <submittedName>
        <fullName evidence="2">Uncharacterized protein</fullName>
    </submittedName>
</protein>
<dbReference type="RefSeq" id="WP_188551881.1">
    <property type="nucleotide sequence ID" value="NZ_BMFY01000018.1"/>
</dbReference>
<comment type="caution">
    <text evidence="2">The sequence shown here is derived from an EMBL/GenBank/DDBJ whole genome shotgun (WGS) entry which is preliminary data.</text>
</comment>
<dbReference type="Proteomes" id="UP000616114">
    <property type="component" value="Unassembled WGS sequence"/>
</dbReference>
<accession>A0A8J2XLW8</accession>
<dbReference type="EMBL" id="BMFY01000018">
    <property type="protein sequence ID" value="GGA26543.1"/>
    <property type="molecule type" value="Genomic_DNA"/>
</dbReference>
<reference evidence="2" key="2">
    <citation type="submission" date="2020-09" db="EMBL/GenBank/DDBJ databases">
        <authorList>
            <person name="Sun Q."/>
            <person name="Zhou Y."/>
        </authorList>
    </citation>
    <scope>NUCLEOTIDE SEQUENCE</scope>
    <source>
        <strain evidence="2">CGMCC 1.12785</strain>
    </source>
</reference>
<evidence type="ECO:0000313" key="2">
    <source>
        <dbReference type="EMBL" id="GGA26543.1"/>
    </source>
</evidence>
<evidence type="ECO:0000256" key="1">
    <source>
        <dbReference type="SAM" id="MobiDB-lite"/>
    </source>
</evidence>
<feature type="region of interest" description="Disordered" evidence="1">
    <location>
        <begin position="67"/>
        <end position="86"/>
    </location>
</feature>
<sequence>MPPACVLAAALTAGPSADSPAHGSPAGEVRTERVAGNHLTLTSLYLPETMTGLAPGASARWDIGIQVHPPEDEPGTASASVEAHGELPLQVTAHSCPEPWRDGPAATVPLDQGCPAGPRLLAADHELVPGAGLLLAAGAWLAARRR</sequence>
<keyword evidence="3" id="KW-1185">Reference proteome</keyword>
<dbReference type="AlphaFoldDB" id="A0A8J2XLW8"/>